<reference evidence="3 4" key="1">
    <citation type="submission" date="2023-07" db="EMBL/GenBank/DDBJ databases">
        <title>Comparative genomics of wheat-associated soil bacteria to identify genetic determinants of phenazine resistance.</title>
        <authorList>
            <person name="Mouncey N."/>
        </authorList>
    </citation>
    <scope>NUCLEOTIDE SEQUENCE [LARGE SCALE GENOMIC DNA]</scope>
    <source>
        <strain evidence="3 4">W1I3</strain>
    </source>
</reference>
<dbReference type="SMART" id="SM00939">
    <property type="entry name" value="PepX_C"/>
    <property type="match status" value="1"/>
</dbReference>
<dbReference type="Pfam" id="PF08530">
    <property type="entry name" value="PepX_C"/>
    <property type="match status" value="1"/>
</dbReference>
<accession>A0ABU0PND8</accession>
<organism evidence="3 4">
    <name type="scientific">Pseudarthrobacter siccitolerans</name>
    <dbReference type="NCBI Taxonomy" id="861266"/>
    <lineage>
        <taxon>Bacteria</taxon>
        <taxon>Bacillati</taxon>
        <taxon>Actinomycetota</taxon>
        <taxon>Actinomycetes</taxon>
        <taxon>Micrococcales</taxon>
        <taxon>Micrococcaceae</taxon>
        <taxon>Pseudarthrobacter</taxon>
    </lineage>
</organism>
<feature type="domain" description="Xaa-Pro dipeptidyl-peptidase C-terminal" evidence="2">
    <location>
        <begin position="326"/>
        <end position="576"/>
    </location>
</feature>
<evidence type="ECO:0000259" key="2">
    <source>
        <dbReference type="SMART" id="SM00939"/>
    </source>
</evidence>
<dbReference type="EMBL" id="JAUSXB010000001">
    <property type="protein sequence ID" value="MDQ0675217.1"/>
    <property type="molecule type" value="Genomic_DNA"/>
</dbReference>
<dbReference type="InterPro" id="IPR000383">
    <property type="entry name" value="Xaa-Pro-like_dom"/>
</dbReference>
<dbReference type="InterPro" id="IPR013736">
    <property type="entry name" value="Xaa-Pro_dipept_C"/>
</dbReference>
<dbReference type="InterPro" id="IPR029058">
    <property type="entry name" value="AB_hydrolase_fold"/>
</dbReference>
<protein>
    <submittedName>
        <fullName evidence="3">CocE/NonD family hydrolase</fullName>
    </submittedName>
</protein>
<dbReference type="Gene3D" id="2.60.120.260">
    <property type="entry name" value="Galactose-binding domain-like"/>
    <property type="match status" value="1"/>
</dbReference>
<dbReference type="Gene3D" id="1.10.3020.10">
    <property type="entry name" value="alpha-amino acid ester hydrolase ( Helical cap domain)"/>
    <property type="match status" value="1"/>
</dbReference>
<proteinExistence type="predicted"/>
<dbReference type="Proteomes" id="UP001236806">
    <property type="component" value="Unassembled WGS sequence"/>
</dbReference>
<dbReference type="SUPFAM" id="SSF53474">
    <property type="entry name" value="alpha/beta-Hydrolases"/>
    <property type="match status" value="1"/>
</dbReference>
<dbReference type="GO" id="GO:0016787">
    <property type="term" value="F:hydrolase activity"/>
    <property type="evidence" value="ECO:0007669"/>
    <property type="project" value="UniProtKB-KW"/>
</dbReference>
<comment type="caution">
    <text evidence="3">The sequence shown here is derived from an EMBL/GenBank/DDBJ whole genome shotgun (WGS) entry which is preliminary data.</text>
</comment>
<dbReference type="InterPro" id="IPR005674">
    <property type="entry name" value="CocE/Ser_esterase"/>
</dbReference>
<keyword evidence="4" id="KW-1185">Reference proteome</keyword>
<dbReference type="NCBIfam" id="TIGR00976">
    <property type="entry name" value="CocE_NonD"/>
    <property type="match status" value="1"/>
</dbReference>
<name>A0ABU0PND8_9MICC</name>
<dbReference type="RefSeq" id="WP_306637394.1">
    <property type="nucleotide sequence ID" value="NZ_JAUSXB010000001.1"/>
</dbReference>
<dbReference type="InterPro" id="IPR008979">
    <property type="entry name" value="Galactose-bd-like_sf"/>
</dbReference>
<dbReference type="Gene3D" id="3.40.50.1820">
    <property type="entry name" value="alpha/beta hydrolase"/>
    <property type="match status" value="1"/>
</dbReference>
<dbReference type="SUPFAM" id="SSF49785">
    <property type="entry name" value="Galactose-binding domain-like"/>
    <property type="match status" value="1"/>
</dbReference>
<dbReference type="PANTHER" id="PTHR43056">
    <property type="entry name" value="PEPTIDASE S9 PROLYL OLIGOPEPTIDASE"/>
    <property type="match status" value="1"/>
</dbReference>
<sequence length="580" mass="62263">MPYPVLVENAETAMGDGTVLRSTVYRPADDTESFPVLLTRTPYGRDLAVNSAYFNPTTVAAAGYVVIMQDCRGRFGSDGEFNPSVNEASDGAETVEWAARLPYSNGKVGMWGRSYFAETQWRAAQEAPAPLRALALGVSAGGSANNGALYRGGAHEYGSRLSWGHASASLNQLFREFADDPERKGKELQAWLELDETFADSSIFGALPLRQLEPRLGTFMNSHVLPSAGEGPGSPFTLLWDAASEQPAPLPTLHIGGWFDIFAPNTLAQYRRQLEQSRAVPGTTPRLIVGPWTHTNLSGAFPEASFGMAASAGLVNGIGDLSSIHTAWFDAALKDDPQRLDAIPPVLLYFMGENTWHGFDALPEPSAQRSWYLGAGGSLDDEPGTTGAADYLYDPLNPVPTVGGATMIHGAFPAGPATQAAVEARDDVLVFTSAPVEEKLTLFGEVRATFFASSSAVDTDFVVRLCRVAENGTSTSIADGIVRASWRESYAETGSYSPGTAPSPIQPGEVYEYTVSLWDTAFTFAPGERLRVQVTSSCHPRWDRNLNTGKLAYESAETVIASQSIRFGTGYPSRLTAGIL</sequence>
<dbReference type="InterPro" id="IPR050585">
    <property type="entry name" value="Xaa-Pro_dipeptidyl-ppase/CocE"/>
</dbReference>
<dbReference type="PANTHER" id="PTHR43056:SF10">
    <property type="entry name" value="COCE_NOND FAMILY, PUTATIVE (AFU_ORTHOLOGUE AFUA_7G00600)-RELATED"/>
    <property type="match status" value="1"/>
</dbReference>
<evidence type="ECO:0000313" key="4">
    <source>
        <dbReference type="Proteomes" id="UP001236806"/>
    </source>
</evidence>
<gene>
    <name evidence="3" type="ORF">QFZ36_002778</name>
</gene>
<evidence type="ECO:0000256" key="1">
    <source>
        <dbReference type="ARBA" id="ARBA00022801"/>
    </source>
</evidence>
<keyword evidence="1 3" id="KW-0378">Hydrolase</keyword>
<evidence type="ECO:0000313" key="3">
    <source>
        <dbReference type="EMBL" id="MDQ0675217.1"/>
    </source>
</evidence>
<dbReference type="Pfam" id="PF02129">
    <property type="entry name" value="Peptidase_S15"/>
    <property type="match status" value="1"/>
</dbReference>